<evidence type="ECO:0000313" key="2">
    <source>
        <dbReference type="EMBL" id="EEY64606.1"/>
    </source>
</evidence>
<reference evidence="3" key="1">
    <citation type="journal article" date="2009" name="Nature">
        <title>Genome sequence and analysis of the Irish potato famine pathogen Phytophthora infestans.</title>
        <authorList>
            <consortium name="The Broad Institute Genome Sequencing Platform"/>
            <person name="Haas B.J."/>
            <person name="Kamoun S."/>
            <person name="Zody M.C."/>
            <person name="Jiang R.H."/>
            <person name="Handsaker R.E."/>
            <person name="Cano L.M."/>
            <person name="Grabherr M."/>
            <person name="Kodira C.D."/>
            <person name="Raffaele S."/>
            <person name="Torto-Alalibo T."/>
            <person name="Bozkurt T.O."/>
            <person name="Ah-Fong A.M."/>
            <person name="Alvarado L."/>
            <person name="Anderson V.L."/>
            <person name="Armstrong M.R."/>
            <person name="Avrova A."/>
            <person name="Baxter L."/>
            <person name="Beynon J."/>
            <person name="Boevink P.C."/>
            <person name="Bollmann S.R."/>
            <person name="Bos J.I."/>
            <person name="Bulone V."/>
            <person name="Cai G."/>
            <person name="Cakir C."/>
            <person name="Carrington J.C."/>
            <person name="Chawner M."/>
            <person name="Conti L."/>
            <person name="Costanzo S."/>
            <person name="Ewan R."/>
            <person name="Fahlgren N."/>
            <person name="Fischbach M.A."/>
            <person name="Fugelstad J."/>
            <person name="Gilroy E.M."/>
            <person name="Gnerre S."/>
            <person name="Green P.J."/>
            <person name="Grenville-Briggs L.J."/>
            <person name="Griffith J."/>
            <person name="Grunwald N.J."/>
            <person name="Horn K."/>
            <person name="Horner N.R."/>
            <person name="Hu C.H."/>
            <person name="Huitema E."/>
            <person name="Jeong D.H."/>
            <person name="Jones A.M."/>
            <person name="Jones J.D."/>
            <person name="Jones R.W."/>
            <person name="Karlsson E.K."/>
            <person name="Kunjeti S.G."/>
            <person name="Lamour K."/>
            <person name="Liu Z."/>
            <person name="Ma L."/>
            <person name="Maclean D."/>
            <person name="Chibucos M.C."/>
            <person name="McDonald H."/>
            <person name="McWalters J."/>
            <person name="Meijer H.J."/>
            <person name="Morgan W."/>
            <person name="Morris P.F."/>
            <person name="Munro C.A."/>
            <person name="O'Neill K."/>
            <person name="Ospina-Giraldo M."/>
            <person name="Pinzon A."/>
            <person name="Pritchard L."/>
            <person name="Ramsahoye B."/>
            <person name="Ren Q."/>
            <person name="Restrepo S."/>
            <person name="Roy S."/>
            <person name="Sadanandom A."/>
            <person name="Savidor A."/>
            <person name="Schornack S."/>
            <person name="Schwartz D.C."/>
            <person name="Schumann U.D."/>
            <person name="Schwessinger B."/>
            <person name="Seyer L."/>
            <person name="Sharpe T."/>
            <person name="Silvar C."/>
            <person name="Song J."/>
            <person name="Studholme D.J."/>
            <person name="Sykes S."/>
            <person name="Thines M."/>
            <person name="van de Vondervoort P.J."/>
            <person name="Phuntumart V."/>
            <person name="Wawra S."/>
            <person name="Weide R."/>
            <person name="Win J."/>
            <person name="Young C."/>
            <person name="Zhou S."/>
            <person name="Fry W."/>
            <person name="Meyers B.C."/>
            <person name="van West P."/>
            <person name="Ristaino J."/>
            <person name="Govers F."/>
            <person name="Birch P.R."/>
            <person name="Whisson S.C."/>
            <person name="Judelson H.S."/>
            <person name="Nusbaum C."/>
        </authorList>
    </citation>
    <scope>NUCLEOTIDE SEQUENCE [LARGE SCALE GENOMIC DNA]</scope>
    <source>
        <strain evidence="3">T30-4</strain>
    </source>
</reference>
<keyword evidence="3" id="KW-1185">Reference proteome</keyword>
<dbReference type="GeneID" id="9473819"/>
<dbReference type="Proteomes" id="UP000006643">
    <property type="component" value="Unassembled WGS sequence"/>
</dbReference>
<feature type="region of interest" description="Disordered" evidence="1">
    <location>
        <begin position="1"/>
        <end position="29"/>
    </location>
</feature>
<accession>D0NSP4</accession>
<protein>
    <recommendedName>
        <fullName evidence="4">PiggyBac transposable element-derived protein domain-containing protein</fullName>
    </recommendedName>
</protein>
<dbReference type="InParanoid" id="D0NSP4"/>
<sequence length="87" mass="9848">MYDESHLEQHDDAQMNEAGQDVPVARGQPKLNEIATKARSMARTYMPSKPDKYGVRLYAVVDWNSLYVHTLRDNASVNTQPTTPAQQ</sequence>
<dbReference type="HOGENOM" id="CLU_2488275_0_0_1"/>
<dbReference type="OrthoDB" id="124756at2759"/>
<dbReference type="KEGG" id="pif:PITG_16025"/>
<dbReference type="RefSeq" id="XP_002897806.1">
    <property type="nucleotide sequence ID" value="XM_002897760.1"/>
</dbReference>
<name>D0NSP4_PHYIT</name>
<dbReference type="AlphaFoldDB" id="D0NSP4"/>
<evidence type="ECO:0008006" key="4">
    <source>
        <dbReference type="Google" id="ProtNLM"/>
    </source>
</evidence>
<evidence type="ECO:0000313" key="3">
    <source>
        <dbReference type="Proteomes" id="UP000006643"/>
    </source>
</evidence>
<feature type="compositionally biased region" description="Basic and acidic residues" evidence="1">
    <location>
        <begin position="1"/>
        <end position="13"/>
    </location>
</feature>
<dbReference type="VEuPathDB" id="FungiDB:PITG_16025"/>
<evidence type="ECO:0000256" key="1">
    <source>
        <dbReference type="SAM" id="MobiDB-lite"/>
    </source>
</evidence>
<proteinExistence type="predicted"/>
<gene>
    <name evidence="2" type="ORF">PITG_16025</name>
</gene>
<organism evidence="2 3">
    <name type="scientific">Phytophthora infestans (strain T30-4)</name>
    <name type="common">Potato late blight agent</name>
    <dbReference type="NCBI Taxonomy" id="403677"/>
    <lineage>
        <taxon>Eukaryota</taxon>
        <taxon>Sar</taxon>
        <taxon>Stramenopiles</taxon>
        <taxon>Oomycota</taxon>
        <taxon>Peronosporomycetes</taxon>
        <taxon>Peronosporales</taxon>
        <taxon>Peronosporaceae</taxon>
        <taxon>Phytophthora</taxon>
    </lineage>
</organism>
<dbReference type="EMBL" id="DS028158">
    <property type="protein sequence ID" value="EEY64606.1"/>
    <property type="molecule type" value="Genomic_DNA"/>
</dbReference>